<dbReference type="Pfam" id="PF00515">
    <property type="entry name" value="TPR_1"/>
    <property type="match status" value="1"/>
</dbReference>
<sequence length="327" mass="35717">MSSETKRKLCQSIAAFLKNECSSGLHSVDVTESLEVARQCIESAFDVSGDSKSEVDLLALVGKQITSRPTVRQVTPEEKAKAESLKTQGNSFVSAEKFQEALECYNKAVALDPYNAIYYCNRAAANHRLLKYSEAISDCEKALEIDSSYSKAYSRMGNTFCSMGNYSKSVEAYRKAVALDPNNENFKQNLEIAETKLKESQQSSIGASSGPNFVGLDLGSLLSNPVMRNMAQRLMTDPQMQTTVTSMMQNLLGGGSAPAAPNANSEQSNTDSTAPVMDDLLRYGQQFAQQMQQTNPDLVNTLRQQMQNLSGGQQQQPNGSEPRPPNS</sequence>
<name>A0A564Z596_HYMDI</name>
<dbReference type="PANTHER" id="PTHR45831">
    <property type="entry name" value="LD24721P"/>
    <property type="match status" value="1"/>
</dbReference>
<feature type="domain" description="SGTA homodimerisation" evidence="6">
    <location>
        <begin position="6"/>
        <end position="58"/>
    </location>
</feature>
<evidence type="ECO:0000256" key="5">
    <source>
        <dbReference type="SAM" id="MobiDB-lite"/>
    </source>
</evidence>
<dbReference type="EMBL" id="CABIJS010000666">
    <property type="protein sequence ID" value="VUZ54606.1"/>
    <property type="molecule type" value="Genomic_DNA"/>
</dbReference>
<feature type="compositionally biased region" description="Low complexity" evidence="5">
    <location>
        <begin position="304"/>
        <end position="320"/>
    </location>
</feature>
<gene>
    <name evidence="7" type="ORF">WMSIL1_LOCUS12668</name>
</gene>
<evidence type="ECO:0000313" key="7">
    <source>
        <dbReference type="EMBL" id="VUZ54606.1"/>
    </source>
</evidence>
<evidence type="ECO:0000256" key="4">
    <source>
        <dbReference type="PROSITE-ProRule" id="PRU00339"/>
    </source>
</evidence>
<protein>
    <recommendedName>
        <fullName evidence="6">SGTA homodimerisation domain-containing protein</fullName>
    </recommendedName>
</protein>
<dbReference type="PANTHER" id="PTHR45831:SF2">
    <property type="entry name" value="LD24721P"/>
    <property type="match status" value="1"/>
</dbReference>
<dbReference type="GO" id="GO:0016020">
    <property type="term" value="C:membrane"/>
    <property type="evidence" value="ECO:0007669"/>
    <property type="project" value="TreeGrafter"/>
</dbReference>
<comment type="similarity">
    <text evidence="1">Belongs to the SGT family.</text>
</comment>
<dbReference type="SUPFAM" id="SSF48452">
    <property type="entry name" value="TPR-like"/>
    <property type="match status" value="1"/>
</dbReference>
<dbReference type="InterPro" id="IPR011990">
    <property type="entry name" value="TPR-like_helical_dom_sf"/>
</dbReference>
<dbReference type="PROSITE" id="PS50005">
    <property type="entry name" value="TPR"/>
    <property type="match status" value="2"/>
</dbReference>
<reference evidence="7 8" key="1">
    <citation type="submission" date="2019-07" db="EMBL/GenBank/DDBJ databases">
        <authorList>
            <person name="Jastrzebski P J."/>
            <person name="Paukszto L."/>
            <person name="Jastrzebski P J."/>
        </authorList>
    </citation>
    <scope>NUCLEOTIDE SEQUENCE [LARGE SCALE GENOMIC DNA]</scope>
    <source>
        <strain evidence="7 8">WMS-il1</strain>
    </source>
</reference>
<feature type="region of interest" description="Disordered" evidence="5">
    <location>
        <begin position="250"/>
        <end position="274"/>
    </location>
</feature>
<evidence type="ECO:0000256" key="2">
    <source>
        <dbReference type="ARBA" id="ARBA00022737"/>
    </source>
</evidence>
<dbReference type="Pfam" id="PF13414">
    <property type="entry name" value="TPR_11"/>
    <property type="match status" value="1"/>
</dbReference>
<keyword evidence="3 4" id="KW-0802">TPR repeat</keyword>
<feature type="repeat" description="TPR" evidence="4">
    <location>
        <begin position="150"/>
        <end position="183"/>
    </location>
</feature>
<keyword evidence="8" id="KW-1185">Reference proteome</keyword>
<dbReference type="Proteomes" id="UP000321570">
    <property type="component" value="Unassembled WGS sequence"/>
</dbReference>
<evidence type="ECO:0000313" key="8">
    <source>
        <dbReference type="Proteomes" id="UP000321570"/>
    </source>
</evidence>
<organism evidence="7 8">
    <name type="scientific">Hymenolepis diminuta</name>
    <name type="common">Rat tapeworm</name>
    <dbReference type="NCBI Taxonomy" id="6216"/>
    <lineage>
        <taxon>Eukaryota</taxon>
        <taxon>Metazoa</taxon>
        <taxon>Spiralia</taxon>
        <taxon>Lophotrochozoa</taxon>
        <taxon>Platyhelminthes</taxon>
        <taxon>Cestoda</taxon>
        <taxon>Eucestoda</taxon>
        <taxon>Cyclophyllidea</taxon>
        <taxon>Hymenolepididae</taxon>
        <taxon>Hymenolepis</taxon>
    </lineage>
</organism>
<dbReference type="PROSITE" id="PS50293">
    <property type="entry name" value="TPR_REGION"/>
    <property type="match status" value="1"/>
</dbReference>
<feature type="region of interest" description="Disordered" evidence="5">
    <location>
        <begin position="304"/>
        <end position="327"/>
    </location>
</feature>
<evidence type="ECO:0000256" key="3">
    <source>
        <dbReference type="ARBA" id="ARBA00022803"/>
    </source>
</evidence>
<keyword evidence="2" id="KW-0677">Repeat</keyword>
<dbReference type="InterPro" id="IPR032374">
    <property type="entry name" value="SGTA_dimer"/>
</dbReference>
<dbReference type="Gene3D" id="1.20.5.420">
    <property type="entry name" value="Immunoglobulin FC, subunit C"/>
    <property type="match status" value="1"/>
</dbReference>
<accession>A0A564Z596</accession>
<proteinExistence type="inferred from homology"/>
<dbReference type="SMART" id="SM00028">
    <property type="entry name" value="TPR"/>
    <property type="match status" value="3"/>
</dbReference>
<evidence type="ECO:0000256" key="1">
    <source>
        <dbReference type="ARBA" id="ARBA00008175"/>
    </source>
</evidence>
<feature type="repeat" description="TPR" evidence="4">
    <location>
        <begin position="82"/>
        <end position="115"/>
    </location>
</feature>
<dbReference type="Gene3D" id="1.25.40.10">
    <property type="entry name" value="Tetratricopeptide repeat domain"/>
    <property type="match status" value="1"/>
</dbReference>
<dbReference type="GO" id="GO:0006620">
    <property type="term" value="P:post-translational protein targeting to endoplasmic reticulum membrane"/>
    <property type="evidence" value="ECO:0007669"/>
    <property type="project" value="TreeGrafter"/>
</dbReference>
<dbReference type="Pfam" id="PF16546">
    <property type="entry name" value="SGTA_dimer"/>
    <property type="match status" value="1"/>
</dbReference>
<evidence type="ECO:0000259" key="6">
    <source>
        <dbReference type="Pfam" id="PF16546"/>
    </source>
</evidence>
<dbReference type="AlphaFoldDB" id="A0A564Z596"/>
<dbReference type="InterPro" id="IPR047150">
    <property type="entry name" value="SGT"/>
</dbReference>
<dbReference type="InterPro" id="IPR019734">
    <property type="entry name" value="TPR_rpt"/>
</dbReference>
<dbReference type="GO" id="GO:0060090">
    <property type="term" value="F:molecular adaptor activity"/>
    <property type="evidence" value="ECO:0007669"/>
    <property type="project" value="TreeGrafter"/>
</dbReference>
<dbReference type="GO" id="GO:0072380">
    <property type="term" value="C:TRC complex"/>
    <property type="evidence" value="ECO:0007669"/>
    <property type="project" value="TreeGrafter"/>
</dbReference>